<dbReference type="Gene3D" id="1.20.1550.10">
    <property type="entry name" value="DsbB-like"/>
    <property type="match status" value="1"/>
</dbReference>
<proteinExistence type="predicted"/>
<keyword evidence="4 5" id="KW-0472">Membrane</keyword>
<dbReference type="SUPFAM" id="SSF158442">
    <property type="entry name" value="DsbB-like"/>
    <property type="match status" value="1"/>
</dbReference>
<feature type="transmembrane region" description="Helical" evidence="5">
    <location>
        <begin position="125"/>
        <end position="147"/>
    </location>
</feature>
<reference evidence="6" key="1">
    <citation type="submission" date="2022-10" db="EMBL/GenBank/DDBJ databases">
        <title>Host association and intracellularity evolved multiple times independently in the Rickettsiales.</title>
        <authorList>
            <person name="Castelli M."/>
            <person name="Nardi T."/>
            <person name="Gammuto L."/>
            <person name="Bellinzona G."/>
            <person name="Sabaneyeva E."/>
            <person name="Potekhin A."/>
            <person name="Serra V."/>
            <person name="Petroni G."/>
            <person name="Sassera D."/>
        </authorList>
    </citation>
    <scope>NUCLEOTIDE SEQUENCE [LARGE SCALE GENOMIC DNA]</scope>
    <source>
        <strain evidence="6">US_Bl 11III1</strain>
    </source>
</reference>
<evidence type="ECO:0000256" key="1">
    <source>
        <dbReference type="ARBA" id="ARBA00004141"/>
    </source>
</evidence>
<gene>
    <name evidence="6" type="ORF">Fokcrypt_00424</name>
</gene>
<feature type="transmembrane region" description="Helical" evidence="5">
    <location>
        <begin position="57"/>
        <end position="76"/>
    </location>
</feature>
<dbReference type="InterPro" id="IPR003752">
    <property type="entry name" value="DiS_bond_form_DsbB/BdbC"/>
</dbReference>
<organism evidence="6 7">
    <name type="scientific">Candidatus Fokinia crypta</name>
    <dbReference type="NCBI Taxonomy" id="1920990"/>
    <lineage>
        <taxon>Bacteria</taxon>
        <taxon>Pseudomonadati</taxon>
        <taxon>Pseudomonadota</taxon>
        <taxon>Alphaproteobacteria</taxon>
        <taxon>Rickettsiales</taxon>
        <taxon>Candidatus Midichloriaceae</taxon>
        <taxon>Candidatus Fokinia</taxon>
    </lineage>
</organism>
<evidence type="ECO:0000313" key="7">
    <source>
        <dbReference type="Proteomes" id="UP001325140"/>
    </source>
</evidence>
<evidence type="ECO:0000256" key="4">
    <source>
        <dbReference type="ARBA" id="ARBA00023136"/>
    </source>
</evidence>
<comment type="subcellular location">
    <subcellularLocation>
        <location evidence="1">Membrane</location>
        <topology evidence="1">Multi-pass membrane protein</topology>
    </subcellularLocation>
</comment>
<keyword evidence="3 5" id="KW-1133">Transmembrane helix</keyword>
<dbReference type="Pfam" id="PF02600">
    <property type="entry name" value="DsbB"/>
    <property type="match status" value="1"/>
</dbReference>
<keyword evidence="7" id="KW-1185">Reference proteome</keyword>
<evidence type="ECO:0000256" key="3">
    <source>
        <dbReference type="ARBA" id="ARBA00022989"/>
    </source>
</evidence>
<dbReference type="Proteomes" id="UP001325140">
    <property type="component" value="Chromosome"/>
</dbReference>
<dbReference type="InterPro" id="IPR023380">
    <property type="entry name" value="DsbB-like_sf"/>
</dbReference>
<dbReference type="EMBL" id="CP110343">
    <property type="protein sequence ID" value="WPX97900.1"/>
    <property type="molecule type" value="Genomic_DNA"/>
</dbReference>
<evidence type="ECO:0000256" key="5">
    <source>
        <dbReference type="SAM" id="Phobius"/>
    </source>
</evidence>
<name>A0ABZ0UP42_9RICK</name>
<accession>A0ABZ0UP42</accession>
<sequence length="156" mass="18105">MPIVFAICAEKFLHIAPCALCLKVRKIYYFGASVGIFSVILENKIKKWKVLYKLVHFIPVVVAASVVAVSFVHFTIENDIQSFQFLTKYQLFQCSLDAGYEFQSEKEWMEFIQGRHFISCAKKNMILGISFVTLSFAYSILLISYSITRMLVRWYK</sequence>
<keyword evidence="2 5" id="KW-0812">Transmembrane</keyword>
<evidence type="ECO:0000313" key="6">
    <source>
        <dbReference type="EMBL" id="WPX97900.1"/>
    </source>
</evidence>
<evidence type="ECO:0000256" key="2">
    <source>
        <dbReference type="ARBA" id="ARBA00022692"/>
    </source>
</evidence>
<protein>
    <submittedName>
        <fullName evidence="6">Disulfide-bond formation protein</fullName>
    </submittedName>
</protein>